<evidence type="ECO:0000256" key="5">
    <source>
        <dbReference type="ARBA" id="ARBA00022989"/>
    </source>
</evidence>
<evidence type="ECO:0000256" key="7">
    <source>
        <dbReference type="ARBA" id="ARBA00023170"/>
    </source>
</evidence>
<dbReference type="PANTHER" id="PTHR31787:SF1">
    <property type="entry name" value="FRIZZLED AND SMOOTHENED-LIKE PROTEIN B-RELATED"/>
    <property type="match status" value="1"/>
</dbReference>
<comment type="caution">
    <text evidence="9">The sequence shown here is derived from an EMBL/GenBank/DDBJ whole genome shotgun (WGS) entry which is preliminary data.</text>
</comment>
<keyword evidence="5" id="KW-1133">Transmembrane helix</keyword>
<dbReference type="InterPro" id="IPR050949">
    <property type="entry name" value="GPCR_Fz/Smo-like"/>
</dbReference>
<keyword evidence="7" id="KW-0675">Receptor</keyword>
<dbReference type="STRING" id="670386.D3AYT7"/>
<evidence type="ECO:0000313" key="10">
    <source>
        <dbReference type="Proteomes" id="UP000001396"/>
    </source>
</evidence>
<keyword evidence="4" id="KW-0732">Signal</keyword>
<keyword evidence="3" id="KW-0812">Transmembrane</keyword>
<accession>D3AYT7</accession>
<keyword evidence="8" id="KW-0325">Glycoprotein</keyword>
<evidence type="ECO:0000313" key="9">
    <source>
        <dbReference type="EMBL" id="EFA85627.1"/>
    </source>
</evidence>
<keyword evidence="6" id="KW-0472">Membrane</keyword>
<evidence type="ECO:0000256" key="8">
    <source>
        <dbReference type="ARBA" id="ARBA00023180"/>
    </source>
</evidence>
<dbReference type="Proteomes" id="UP000001396">
    <property type="component" value="Unassembled WGS sequence"/>
</dbReference>
<dbReference type="GeneID" id="31356387"/>
<comment type="subcellular location">
    <subcellularLocation>
        <location evidence="1">Membrane</location>
        <topology evidence="1">Multi-pass membrane protein</topology>
    </subcellularLocation>
</comment>
<evidence type="ECO:0000256" key="4">
    <source>
        <dbReference type="ARBA" id="ARBA00022729"/>
    </source>
</evidence>
<evidence type="ECO:0000256" key="3">
    <source>
        <dbReference type="ARBA" id="ARBA00022692"/>
    </source>
</evidence>
<evidence type="ECO:0000256" key="6">
    <source>
        <dbReference type="ARBA" id="ARBA00023136"/>
    </source>
</evidence>
<protein>
    <submittedName>
        <fullName evidence="9">Uncharacterized protein</fullName>
    </submittedName>
</protein>
<organism evidence="9 10">
    <name type="scientific">Heterostelium pallidum (strain ATCC 26659 / Pp 5 / PN500)</name>
    <name type="common">Cellular slime mold</name>
    <name type="synonym">Polysphondylium pallidum</name>
    <dbReference type="NCBI Taxonomy" id="670386"/>
    <lineage>
        <taxon>Eukaryota</taxon>
        <taxon>Amoebozoa</taxon>
        <taxon>Evosea</taxon>
        <taxon>Eumycetozoa</taxon>
        <taxon>Dictyostelia</taxon>
        <taxon>Acytosteliales</taxon>
        <taxon>Acytosteliaceae</taxon>
        <taxon>Heterostelium</taxon>
    </lineage>
</organism>
<dbReference type="RefSeq" id="XP_020437734.1">
    <property type="nucleotide sequence ID" value="XM_020571876.1"/>
</dbReference>
<gene>
    <name evidence="9" type="ORF">PPL_00856</name>
</gene>
<dbReference type="PANTHER" id="PTHR31787">
    <property type="entry name" value="G-PROTEIN-COUPLED RECEPTOR GPCR FAMILY PROTEIN"/>
    <property type="match status" value="1"/>
</dbReference>
<dbReference type="AlphaFoldDB" id="D3AYT7"/>
<evidence type="ECO:0000256" key="1">
    <source>
        <dbReference type="ARBA" id="ARBA00004141"/>
    </source>
</evidence>
<keyword evidence="10" id="KW-1185">Reference proteome</keyword>
<proteinExistence type="inferred from homology"/>
<dbReference type="GO" id="GO:0016020">
    <property type="term" value="C:membrane"/>
    <property type="evidence" value="ECO:0007669"/>
    <property type="project" value="UniProtKB-SubCell"/>
</dbReference>
<comment type="similarity">
    <text evidence="2">Belongs to the G-protein coupled receptor Fz/Smo family.</text>
</comment>
<sequence length="217" mass="23639">MDTKSTVGRFNESIGFKLKISLVDGQQQPILKPDPTGSCSPFIGDPQGRDICNNNLINPDDISSTAFMLNAIGCLTDQAQKGLCAKFLGECVTPTESLTKSIVLESQLCKAACINLTNTCNNPLVGAYVNCSDSSQYPDNYTLYDLSEYGGSSSYRVECTNSLLFSNGSRNTNQYCPFPLFHVNRSDPHYSKDNGFTFVGETSCVVPCPVPIYTFVL</sequence>
<reference evidence="9 10" key="1">
    <citation type="journal article" date="2011" name="Genome Res.">
        <title>Phylogeny-wide analysis of social amoeba genomes highlights ancient origins for complex intercellular communication.</title>
        <authorList>
            <person name="Heidel A.J."/>
            <person name="Lawal H.M."/>
            <person name="Felder M."/>
            <person name="Schilde C."/>
            <person name="Helps N.R."/>
            <person name="Tunggal B."/>
            <person name="Rivero F."/>
            <person name="John U."/>
            <person name="Schleicher M."/>
            <person name="Eichinger L."/>
            <person name="Platzer M."/>
            <person name="Noegel A.A."/>
            <person name="Schaap P."/>
            <person name="Gloeckner G."/>
        </authorList>
    </citation>
    <scope>NUCLEOTIDE SEQUENCE [LARGE SCALE GENOMIC DNA]</scope>
    <source>
        <strain evidence="10">ATCC 26659 / Pp 5 / PN500</strain>
    </source>
</reference>
<name>D3AYT7_HETP5</name>
<evidence type="ECO:0000256" key="2">
    <source>
        <dbReference type="ARBA" id="ARBA00008077"/>
    </source>
</evidence>
<dbReference type="EMBL" id="ADBJ01000004">
    <property type="protein sequence ID" value="EFA85627.1"/>
    <property type="molecule type" value="Genomic_DNA"/>
</dbReference>
<dbReference type="InParanoid" id="D3AYT7"/>